<dbReference type="Gene3D" id="3.20.20.80">
    <property type="entry name" value="Glycosidases"/>
    <property type="match status" value="1"/>
</dbReference>
<keyword evidence="14" id="KW-0961">Cell wall biogenesis/degradation</keyword>
<keyword evidence="11" id="KW-0472">Membrane</keyword>
<evidence type="ECO:0000256" key="2">
    <source>
        <dbReference type="ARBA" id="ARBA00004191"/>
    </source>
</evidence>
<dbReference type="InterPro" id="IPR017853">
    <property type="entry name" value="GH"/>
</dbReference>
<evidence type="ECO:0000256" key="17">
    <source>
        <dbReference type="ARBA" id="ARBA00042373"/>
    </source>
</evidence>
<evidence type="ECO:0000256" key="4">
    <source>
        <dbReference type="ARBA" id="ARBA00008773"/>
    </source>
</evidence>
<evidence type="ECO:0000256" key="18">
    <source>
        <dbReference type="ARBA" id="ARBA00043078"/>
    </source>
</evidence>
<dbReference type="EC" id="3.2.1.39" evidence="5"/>
<evidence type="ECO:0000256" key="1">
    <source>
        <dbReference type="ARBA" id="ARBA00000382"/>
    </source>
</evidence>
<comment type="caution">
    <text evidence="20">The sequence shown here is derived from an EMBL/GenBank/DDBJ whole genome shotgun (WGS) entry which is preliminary data.</text>
</comment>
<proteinExistence type="inferred from homology"/>
<keyword evidence="12" id="KW-0325">Glycoprotein</keyword>
<reference evidence="20 21" key="1">
    <citation type="submission" date="2024-02" db="EMBL/GenBank/DDBJ databases">
        <title>A draft genome for the cacao thread blight pathogen Marasmius crinis-equi.</title>
        <authorList>
            <person name="Cohen S.P."/>
            <person name="Baruah I.K."/>
            <person name="Amoako-Attah I."/>
            <person name="Bukari Y."/>
            <person name="Meinhardt L.W."/>
            <person name="Bailey B.A."/>
        </authorList>
    </citation>
    <scope>NUCLEOTIDE SEQUENCE [LARGE SCALE GENOMIC DNA]</scope>
    <source>
        <strain evidence="20 21">GH-76</strain>
    </source>
</reference>
<dbReference type="SUPFAM" id="SSF51445">
    <property type="entry name" value="(Trans)glycosidases"/>
    <property type="match status" value="1"/>
</dbReference>
<comment type="catalytic activity">
    <reaction evidence="1">
        <text>Hydrolysis of (1-&gt;3)-beta-D-glucosidic linkages in (1-&gt;3)-beta-D-glucans.</text>
        <dbReference type="EC" id="3.2.1.39"/>
    </reaction>
</comment>
<name>A0ABR3F4U2_9AGAR</name>
<dbReference type="PANTHER" id="PTHR16631:SF17">
    <property type="entry name" value="GLUCAN ENDO-1,3-BETA-GLUCOSIDASE BTGC"/>
    <property type="match status" value="1"/>
</dbReference>
<comment type="function">
    <text evidence="16">Glucanases play a role in cell expansion during growth, in cell-cell fusion during mating, and in spore release during sporulation. This enzyme may be involved in beta-glucan degradation. Active on laminarin and lichenan.</text>
</comment>
<keyword evidence="10" id="KW-0378">Hydrolase</keyword>
<evidence type="ECO:0000256" key="16">
    <source>
        <dbReference type="ARBA" id="ARBA00037649"/>
    </source>
</evidence>
<gene>
    <name evidence="20" type="ORF">V5O48_011702</name>
</gene>
<evidence type="ECO:0000256" key="10">
    <source>
        <dbReference type="ARBA" id="ARBA00022801"/>
    </source>
</evidence>
<dbReference type="InterPro" id="IPR050732">
    <property type="entry name" value="Beta-glucan_modifiers"/>
</dbReference>
<keyword evidence="8" id="KW-0964">Secreted</keyword>
<evidence type="ECO:0000256" key="15">
    <source>
        <dbReference type="ARBA" id="ARBA00023326"/>
    </source>
</evidence>
<evidence type="ECO:0000256" key="11">
    <source>
        <dbReference type="ARBA" id="ARBA00023136"/>
    </source>
</evidence>
<evidence type="ECO:0000256" key="7">
    <source>
        <dbReference type="ARBA" id="ARBA00022512"/>
    </source>
</evidence>
<evidence type="ECO:0000256" key="6">
    <source>
        <dbReference type="ARBA" id="ARBA00022475"/>
    </source>
</evidence>
<evidence type="ECO:0000256" key="5">
    <source>
        <dbReference type="ARBA" id="ARBA00012780"/>
    </source>
</evidence>
<dbReference type="Proteomes" id="UP001465976">
    <property type="component" value="Unassembled WGS sequence"/>
</dbReference>
<comment type="subcellular location">
    <subcellularLocation>
        <location evidence="3">Cell membrane</location>
        <topology evidence="3">Single-pass type II membrane protein</topology>
    </subcellularLocation>
    <subcellularLocation>
        <location evidence="2">Secreted</location>
        <location evidence="2">Cell wall</location>
    </subcellularLocation>
</comment>
<dbReference type="EMBL" id="JBAHYK010000967">
    <property type="protein sequence ID" value="KAL0570260.1"/>
    <property type="molecule type" value="Genomic_DNA"/>
</dbReference>
<evidence type="ECO:0000256" key="9">
    <source>
        <dbReference type="ARBA" id="ARBA00022729"/>
    </source>
</evidence>
<dbReference type="InterPro" id="IPR000490">
    <property type="entry name" value="Glyco_hydro_17"/>
</dbReference>
<evidence type="ECO:0000256" key="19">
    <source>
        <dbReference type="RuleBase" id="RU004335"/>
    </source>
</evidence>
<comment type="similarity">
    <text evidence="4 19">Belongs to the glycosyl hydrolase 17 family.</text>
</comment>
<dbReference type="Pfam" id="PF00332">
    <property type="entry name" value="Glyco_hydro_17"/>
    <property type="match status" value="1"/>
</dbReference>
<keyword evidence="13" id="KW-0119">Carbohydrate metabolism</keyword>
<organism evidence="20 21">
    <name type="scientific">Marasmius crinis-equi</name>
    <dbReference type="NCBI Taxonomy" id="585013"/>
    <lineage>
        <taxon>Eukaryota</taxon>
        <taxon>Fungi</taxon>
        <taxon>Dikarya</taxon>
        <taxon>Basidiomycota</taxon>
        <taxon>Agaricomycotina</taxon>
        <taxon>Agaricomycetes</taxon>
        <taxon>Agaricomycetidae</taxon>
        <taxon>Agaricales</taxon>
        <taxon>Marasmiineae</taxon>
        <taxon>Marasmiaceae</taxon>
        <taxon>Marasmius</taxon>
    </lineage>
</organism>
<sequence length="167" mass="18357">DTQSMLSGLSLSKTLPIGNADAGSYFNTQVLQSVNYGMSNVHPWFANVSIDEASAWTWQFFQDTNVGPASKLTNQPQMSIAETGWPTKSSDKGNENNGASTASVANLQKFIDTFVCQANQNGTQYFFFEFCDEPWKDQQFGGVEGWWGLFNSDRTLKGITIPDCAAP</sequence>
<dbReference type="PANTHER" id="PTHR16631">
    <property type="entry name" value="GLUCAN 1,3-BETA-GLUCOSIDASE"/>
    <property type="match status" value="1"/>
</dbReference>
<feature type="non-terminal residue" evidence="20">
    <location>
        <position position="1"/>
    </location>
</feature>
<keyword evidence="6" id="KW-1003">Cell membrane</keyword>
<keyword evidence="15" id="KW-0624">Polysaccharide degradation</keyword>
<keyword evidence="7" id="KW-0134">Cell wall</keyword>
<evidence type="ECO:0000256" key="3">
    <source>
        <dbReference type="ARBA" id="ARBA00004401"/>
    </source>
</evidence>
<evidence type="ECO:0000313" key="21">
    <source>
        <dbReference type="Proteomes" id="UP001465976"/>
    </source>
</evidence>
<keyword evidence="9" id="KW-0732">Signal</keyword>
<evidence type="ECO:0000313" key="20">
    <source>
        <dbReference type="EMBL" id="KAL0570260.1"/>
    </source>
</evidence>
<evidence type="ECO:0000256" key="14">
    <source>
        <dbReference type="ARBA" id="ARBA00023316"/>
    </source>
</evidence>
<protein>
    <recommendedName>
        <fullName evidence="5">glucan endo-1,3-beta-D-glucosidase</fullName>
        <ecNumber evidence="5">3.2.1.39</ecNumber>
    </recommendedName>
    <alternativeName>
        <fullName evidence="18">Endo-1,3-beta-glucanase btgC</fullName>
    </alternativeName>
    <alternativeName>
        <fullName evidence="17">Laminarinase btgC</fullName>
    </alternativeName>
</protein>
<accession>A0ABR3F4U2</accession>
<evidence type="ECO:0000256" key="13">
    <source>
        <dbReference type="ARBA" id="ARBA00023277"/>
    </source>
</evidence>
<evidence type="ECO:0000256" key="12">
    <source>
        <dbReference type="ARBA" id="ARBA00023180"/>
    </source>
</evidence>
<evidence type="ECO:0000256" key="8">
    <source>
        <dbReference type="ARBA" id="ARBA00022525"/>
    </source>
</evidence>
<keyword evidence="21" id="KW-1185">Reference proteome</keyword>